<protein>
    <recommendedName>
        <fullName evidence="2">Lipocalin/cytosolic fatty-acid binding domain-containing protein</fullName>
    </recommendedName>
</protein>
<dbReference type="GeneTree" id="ENSGT01120000271921"/>
<accession>A0A3P8QDY6</accession>
<dbReference type="InterPro" id="IPR000566">
    <property type="entry name" value="Lipocln_cytosolic_FA-bd_dom"/>
</dbReference>
<dbReference type="PANTHER" id="PTHR11430:SF133">
    <property type="entry name" value="LIPOCALIN"/>
    <property type="match status" value="1"/>
</dbReference>
<comment type="similarity">
    <text evidence="1">Belongs to the calycin superfamily. Lipocalin family.</text>
</comment>
<dbReference type="Ensembl" id="ENSACLT00000027845.2">
    <property type="protein sequence ID" value="ENSACLP00000027209.2"/>
    <property type="gene ID" value="ENSACLG00000018503.2"/>
</dbReference>
<dbReference type="InterPro" id="IPR012674">
    <property type="entry name" value="Calycin"/>
</dbReference>
<feature type="domain" description="Lipocalin/cytosolic fatty-acid binding" evidence="2">
    <location>
        <begin position="99"/>
        <end position="241"/>
    </location>
</feature>
<dbReference type="InterPro" id="IPR002345">
    <property type="entry name" value="Lipocalin"/>
</dbReference>
<dbReference type="PANTHER" id="PTHR11430">
    <property type="entry name" value="LIPOCALIN"/>
    <property type="match status" value="1"/>
</dbReference>
<dbReference type="PRINTS" id="PR00179">
    <property type="entry name" value="LIPOCALIN"/>
</dbReference>
<evidence type="ECO:0000259" key="2">
    <source>
        <dbReference type="Pfam" id="PF00061"/>
    </source>
</evidence>
<proteinExistence type="inferred from homology"/>
<reference evidence="3" key="2">
    <citation type="submission" date="2025-08" db="UniProtKB">
        <authorList>
            <consortium name="Ensembl"/>
        </authorList>
    </citation>
    <scope>IDENTIFICATION</scope>
</reference>
<keyword evidence="4" id="KW-1185">Reference proteome</keyword>
<evidence type="ECO:0000313" key="4">
    <source>
        <dbReference type="Proteomes" id="UP000265100"/>
    </source>
</evidence>
<dbReference type="PRINTS" id="PR01254">
    <property type="entry name" value="PGNDSYNTHASE"/>
</dbReference>
<evidence type="ECO:0000256" key="1">
    <source>
        <dbReference type="ARBA" id="ARBA00006889"/>
    </source>
</evidence>
<dbReference type="SUPFAM" id="SSF50814">
    <property type="entry name" value="Lipocalins"/>
    <property type="match status" value="1"/>
</dbReference>
<dbReference type="Pfam" id="PF00061">
    <property type="entry name" value="Lipocalin"/>
    <property type="match status" value="1"/>
</dbReference>
<sequence length="262" mass="28826">MHAGSCGEPIPEPGFCLGVCVCALASREEVISLGYIKEVRQNLNSTLPDLHPHSPTSSFLHSSSAAMHLLLTLLGAVLSSLMVSSEVQPQADFNVQAMAGKWYLIGIATDAQWFVSHRASMKMGTAMITPTADGDLEMSYSSLSPNGSCWRMNNLAKKTEIPGKFTYTSRRWGYLSDLRMVDVKYDEYALIHSIKTKGKESYVVNKLYGRGVDLSAEVQEKFIQFSLQSSIQPENIVILPKNVPSCLTLCPGDHLTEELSLF</sequence>
<reference evidence="3" key="1">
    <citation type="submission" date="2018-05" db="EMBL/GenBank/DDBJ databases">
        <authorList>
            <person name="Datahose"/>
        </authorList>
    </citation>
    <scope>NUCLEOTIDE SEQUENCE</scope>
</reference>
<dbReference type="Proteomes" id="UP000265100">
    <property type="component" value="Chromosome 10"/>
</dbReference>
<dbReference type="Gene3D" id="2.40.128.20">
    <property type="match status" value="1"/>
</dbReference>
<dbReference type="Bgee" id="ENSACLG00000018503">
    <property type="expression patterns" value="Expressed in camera-type eye"/>
</dbReference>
<organism evidence="3 4">
    <name type="scientific">Astatotilapia calliptera</name>
    <name type="common">Eastern happy</name>
    <name type="synonym">Chromis callipterus</name>
    <dbReference type="NCBI Taxonomy" id="8154"/>
    <lineage>
        <taxon>Eukaryota</taxon>
        <taxon>Metazoa</taxon>
        <taxon>Chordata</taxon>
        <taxon>Craniata</taxon>
        <taxon>Vertebrata</taxon>
        <taxon>Euteleostomi</taxon>
        <taxon>Actinopterygii</taxon>
        <taxon>Neopterygii</taxon>
        <taxon>Teleostei</taxon>
        <taxon>Neoteleostei</taxon>
        <taxon>Acanthomorphata</taxon>
        <taxon>Ovalentaria</taxon>
        <taxon>Cichlomorphae</taxon>
        <taxon>Cichliformes</taxon>
        <taxon>Cichlidae</taxon>
        <taxon>African cichlids</taxon>
        <taxon>Pseudocrenilabrinae</taxon>
        <taxon>Haplochromini</taxon>
        <taxon>Astatotilapia</taxon>
    </lineage>
</organism>
<dbReference type="STRING" id="8154.ENSACLP00000027209"/>
<dbReference type="GO" id="GO:0036094">
    <property type="term" value="F:small molecule binding"/>
    <property type="evidence" value="ECO:0007669"/>
    <property type="project" value="InterPro"/>
</dbReference>
<dbReference type="OMA" id="RWGSEND"/>
<evidence type="ECO:0000313" key="3">
    <source>
        <dbReference type="Ensembl" id="ENSACLP00000027209.2"/>
    </source>
</evidence>
<name>A0A3P8QDY6_ASTCA</name>
<reference evidence="3" key="3">
    <citation type="submission" date="2025-09" db="UniProtKB">
        <authorList>
            <consortium name="Ensembl"/>
        </authorList>
    </citation>
    <scope>IDENTIFICATION</scope>
</reference>
<dbReference type="AlphaFoldDB" id="A0A3P8QDY6"/>